<keyword evidence="2" id="KW-1133">Transmembrane helix</keyword>
<sequence>MPFSCEVVTNAINSLALAITAVSLVITLQRVYAVAGRNWFSIVIGALLAVVLLVIETVEDFVNESTEVIVLGSTAICYTFPQNSFASTSSKLSLLQMSHTHRHFVVATAALVISLVMNVVAVGVVWRMLYRNLSRKCPGVFSQRRSLATLLLRDGTIQFVTLLLLNVSVRVLSLIGQNAQYIFCNLNKPLTTILVSRLLLNIQETARAAWKGQSDTPSFVRSNGGVQTESNIDIPSLVIPSDAANSVPAIDLETGPSIATANLANAVADEAMIAGPPNQDRHREAQEVSVPMEAGPSGQGPEDDVAQGRAEGEAAEDWEEEDDWEDDY</sequence>
<dbReference type="RefSeq" id="XP_040767532.1">
    <property type="nucleotide sequence ID" value="XM_040912198.1"/>
</dbReference>
<feature type="region of interest" description="Disordered" evidence="1">
    <location>
        <begin position="275"/>
        <end position="328"/>
    </location>
</feature>
<reference evidence="3 4" key="1">
    <citation type="journal article" date="2016" name="Mol. Biol. Evol.">
        <title>Comparative Genomics of Early-Diverging Mushroom-Forming Fungi Provides Insights into the Origins of Lignocellulose Decay Capabilities.</title>
        <authorList>
            <person name="Nagy L.G."/>
            <person name="Riley R."/>
            <person name="Tritt A."/>
            <person name="Adam C."/>
            <person name="Daum C."/>
            <person name="Floudas D."/>
            <person name="Sun H."/>
            <person name="Yadav J.S."/>
            <person name="Pangilinan J."/>
            <person name="Larsson K.H."/>
            <person name="Matsuura K."/>
            <person name="Barry K."/>
            <person name="Labutti K."/>
            <person name="Kuo R."/>
            <person name="Ohm R.A."/>
            <person name="Bhattacharya S.S."/>
            <person name="Shirouzu T."/>
            <person name="Yoshinaga Y."/>
            <person name="Martin F.M."/>
            <person name="Grigoriev I.V."/>
            <person name="Hibbett D.S."/>
        </authorList>
    </citation>
    <scope>NUCLEOTIDE SEQUENCE [LARGE SCALE GENOMIC DNA]</scope>
    <source>
        <strain evidence="3 4">93-53</strain>
    </source>
</reference>
<evidence type="ECO:0000313" key="3">
    <source>
        <dbReference type="EMBL" id="KZT09792.1"/>
    </source>
</evidence>
<name>A0A165G3V1_9APHY</name>
<feature type="transmembrane region" description="Helical" evidence="2">
    <location>
        <begin position="104"/>
        <end position="126"/>
    </location>
</feature>
<accession>A0A165G3V1</accession>
<dbReference type="Proteomes" id="UP000076871">
    <property type="component" value="Unassembled WGS sequence"/>
</dbReference>
<evidence type="ECO:0000313" key="4">
    <source>
        <dbReference type="Proteomes" id="UP000076871"/>
    </source>
</evidence>
<feature type="compositionally biased region" description="Acidic residues" evidence="1">
    <location>
        <begin position="313"/>
        <end position="328"/>
    </location>
</feature>
<gene>
    <name evidence="3" type="ORF">LAESUDRAFT_756706</name>
</gene>
<dbReference type="InParanoid" id="A0A165G3V1"/>
<evidence type="ECO:0000256" key="1">
    <source>
        <dbReference type="SAM" id="MobiDB-lite"/>
    </source>
</evidence>
<keyword evidence="2" id="KW-0472">Membrane</keyword>
<feature type="transmembrane region" description="Helical" evidence="2">
    <location>
        <begin position="39"/>
        <end position="55"/>
    </location>
</feature>
<keyword evidence="4" id="KW-1185">Reference proteome</keyword>
<evidence type="ECO:0000256" key="2">
    <source>
        <dbReference type="SAM" id="Phobius"/>
    </source>
</evidence>
<protein>
    <submittedName>
        <fullName evidence="3">Uncharacterized protein</fullName>
    </submittedName>
</protein>
<dbReference type="GeneID" id="63829226"/>
<keyword evidence="2" id="KW-0812">Transmembrane</keyword>
<proteinExistence type="predicted"/>
<organism evidence="3 4">
    <name type="scientific">Laetiporus sulphureus 93-53</name>
    <dbReference type="NCBI Taxonomy" id="1314785"/>
    <lineage>
        <taxon>Eukaryota</taxon>
        <taxon>Fungi</taxon>
        <taxon>Dikarya</taxon>
        <taxon>Basidiomycota</taxon>
        <taxon>Agaricomycotina</taxon>
        <taxon>Agaricomycetes</taxon>
        <taxon>Polyporales</taxon>
        <taxon>Laetiporus</taxon>
    </lineage>
</organism>
<feature type="transmembrane region" description="Helical" evidence="2">
    <location>
        <begin position="12"/>
        <end position="32"/>
    </location>
</feature>
<dbReference type="AlphaFoldDB" id="A0A165G3V1"/>
<dbReference type="EMBL" id="KV427611">
    <property type="protein sequence ID" value="KZT09792.1"/>
    <property type="molecule type" value="Genomic_DNA"/>
</dbReference>